<organism evidence="2 3">
    <name type="scientific">Exophiala aquamarina CBS 119918</name>
    <dbReference type="NCBI Taxonomy" id="1182545"/>
    <lineage>
        <taxon>Eukaryota</taxon>
        <taxon>Fungi</taxon>
        <taxon>Dikarya</taxon>
        <taxon>Ascomycota</taxon>
        <taxon>Pezizomycotina</taxon>
        <taxon>Eurotiomycetes</taxon>
        <taxon>Chaetothyriomycetidae</taxon>
        <taxon>Chaetothyriales</taxon>
        <taxon>Herpotrichiellaceae</taxon>
        <taxon>Exophiala</taxon>
    </lineage>
</organism>
<evidence type="ECO:0000313" key="2">
    <source>
        <dbReference type="EMBL" id="KEF60569.1"/>
    </source>
</evidence>
<feature type="region of interest" description="Disordered" evidence="1">
    <location>
        <begin position="1"/>
        <end position="93"/>
    </location>
</feature>
<feature type="compositionally biased region" description="Pro residues" evidence="1">
    <location>
        <begin position="68"/>
        <end position="79"/>
    </location>
</feature>
<dbReference type="GeneID" id="25277075"/>
<comment type="caution">
    <text evidence="2">The sequence shown here is derived from an EMBL/GenBank/DDBJ whole genome shotgun (WGS) entry which is preliminary data.</text>
</comment>
<evidence type="ECO:0000313" key="3">
    <source>
        <dbReference type="Proteomes" id="UP000027920"/>
    </source>
</evidence>
<name>A0A072PKC2_9EURO</name>
<dbReference type="AlphaFoldDB" id="A0A072PKC2"/>
<keyword evidence="3" id="KW-1185">Reference proteome</keyword>
<reference evidence="2 3" key="1">
    <citation type="submission" date="2013-03" db="EMBL/GenBank/DDBJ databases">
        <title>The Genome Sequence of Exophiala aquamarina CBS 119918.</title>
        <authorList>
            <consortium name="The Broad Institute Genomics Platform"/>
            <person name="Cuomo C."/>
            <person name="de Hoog S."/>
            <person name="Gorbushina A."/>
            <person name="Walker B."/>
            <person name="Young S.K."/>
            <person name="Zeng Q."/>
            <person name="Gargeya S."/>
            <person name="Fitzgerald M."/>
            <person name="Haas B."/>
            <person name="Abouelleil A."/>
            <person name="Allen A.W."/>
            <person name="Alvarado L."/>
            <person name="Arachchi H.M."/>
            <person name="Berlin A.M."/>
            <person name="Chapman S.B."/>
            <person name="Gainer-Dewar J."/>
            <person name="Goldberg J."/>
            <person name="Griggs A."/>
            <person name="Gujja S."/>
            <person name="Hansen M."/>
            <person name="Howarth C."/>
            <person name="Imamovic A."/>
            <person name="Ireland A."/>
            <person name="Larimer J."/>
            <person name="McCowan C."/>
            <person name="Murphy C."/>
            <person name="Pearson M."/>
            <person name="Poon T.W."/>
            <person name="Priest M."/>
            <person name="Roberts A."/>
            <person name="Saif S."/>
            <person name="Shea T."/>
            <person name="Sisk P."/>
            <person name="Sykes S."/>
            <person name="Wortman J."/>
            <person name="Nusbaum C."/>
            <person name="Birren B."/>
        </authorList>
    </citation>
    <scope>NUCLEOTIDE SEQUENCE [LARGE SCALE GENOMIC DNA]</scope>
    <source>
        <strain evidence="2 3">CBS 119918</strain>
    </source>
</reference>
<sequence>MADPNYKYEPPSGPPPSMPPQVHHDAGPYYPPDAPMGDPRGPIPNSYPPAQGPTGYYGPPQAGWNQGPPGPWPPQPGQGPQPYGHYGPPQPGMYYQQGPPVGYIDDRRGGGGAGGGFYHDIVKPPTLTMTDEDANAQRGCLGYVLSRYLKPKTKGSHRNNESASPTALASVIAGGQISQQDTFPSGRAQTAAIIIQLTPDSTFHVTQPTPTRTRTQPNIIEAVEKGMDFFYLYLNLNSNSNSNSGSTSTSTSTCRSRPRSICAAATRELPLPILGVVPGVLGAELWIWLLDTYRQRQAAPEG</sequence>
<dbReference type="OrthoDB" id="4160131at2759"/>
<dbReference type="RefSeq" id="XP_013263159.1">
    <property type="nucleotide sequence ID" value="XM_013407705.1"/>
</dbReference>
<dbReference type="VEuPathDB" id="FungiDB:A1O9_02130"/>
<protein>
    <submittedName>
        <fullName evidence="2">Uncharacterized protein</fullName>
    </submittedName>
</protein>
<gene>
    <name evidence="2" type="ORF">A1O9_02130</name>
</gene>
<evidence type="ECO:0000256" key="1">
    <source>
        <dbReference type="SAM" id="MobiDB-lite"/>
    </source>
</evidence>
<feature type="compositionally biased region" description="Pro residues" evidence="1">
    <location>
        <begin position="41"/>
        <end position="51"/>
    </location>
</feature>
<feature type="compositionally biased region" description="Low complexity" evidence="1">
    <location>
        <begin position="80"/>
        <end position="93"/>
    </location>
</feature>
<dbReference type="STRING" id="1182545.A0A072PKC2"/>
<feature type="compositionally biased region" description="Low complexity" evidence="1">
    <location>
        <begin position="58"/>
        <end position="67"/>
    </location>
</feature>
<dbReference type="HOGENOM" id="CLU_921441_0_0_1"/>
<proteinExistence type="predicted"/>
<dbReference type="Proteomes" id="UP000027920">
    <property type="component" value="Unassembled WGS sequence"/>
</dbReference>
<accession>A0A072PKC2</accession>
<dbReference type="EMBL" id="AMGV01000002">
    <property type="protein sequence ID" value="KEF60569.1"/>
    <property type="molecule type" value="Genomic_DNA"/>
</dbReference>